<dbReference type="Pfam" id="PF00018">
    <property type="entry name" value="SH3_1"/>
    <property type="match status" value="1"/>
</dbReference>
<feature type="domain" description="SH3" evidence="5">
    <location>
        <begin position="921"/>
        <end position="981"/>
    </location>
</feature>
<feature type="compositionally biased region" description="Low complexity" evidence="4">
    <location>
        <begin position="205"/>
        <end position="216"/>
    </location>
</feature>
<dbReference type="EMBL" id="CALNXJ010000048">
    <property type="protein sequence ID" value="CAH3150959.1"/>
    <property type="molecule type" value="Genomic_DNA"/>
</dbReference>
<dbReference type="Gene3D" id="2.30.30.40">
    <property type="entry name" value="SH3 Domains"/>
    <property type="match status" value="3"/>
</dbReference>
<feature type="compositionally biased region" description="Polar residues" evidence="4">
    <location>
        <begin position="869"/>
        <end position="883"/>
    </location>
</feature>
<organism evidence="7 8">
    <name type="scientific">Pocillopora meandrina</name>
    <dbReference type="NCBI Taxonomy" id="46732"/>
    <lineage>
        <taxon>Eukaryota</taxon>
        <taxon>Metazoa</taxon>
        <taxon>Cnidaria</taxon>
        <taxon>Anthozoa</taxon>
        <taxon>Hexacorallia</taxon>
        <taxon>Scleractinia</taxon>
        <taxon>Astrocoeniina</taxon>
        <taxon>Pocilloporidae</taxon>
        <taxon>Pocillopora</taxon>
    </lineage>
</organism>
<keyword evidence="8" id="KW-1185">Reference proteome</keyword>
<name>A0AAU9XK36_9CNID</name>
<dbReference type="Pfam" id="PF00595">
    <property type="entry name" value="PDZ"/>
    <property type="match status" value="1"/>
</dbReference>
<feature type="compositionally biased region" description="Basic and acidic residues" evidence="4">
    <location>
        <begin position="108"/>
        <end position="117"/>
    </location>
</feature>
<evidence type="ECO:0000256" key="2">
    <source>
        <dbReference type="ARBA" id="ARBA00022737"/>
    </source>
</evidence>
<feature type="compositionally biased region" description="Polar residues" evidence="4">
    <location>
        <begin position="512"/>
        <end position="534"/>
    </location>
</feature>
<protein>
    <submittedName>
        <fullName evidence="7">Uncharacterized protein</fullName>
    </submittedName>
</protein>
<dbReference type="Pfam" id="PF14604">
    <property type="entry name" value="SH3_9"/>
    <property type="match status" value="2"/>
</dbReference>
<evidence type="ECO:0000256" key="1">
    <source>
        <dbReference type="ARBA" id="ARBA00022443"/>
    </source>
</evidence>
<dbReference type="Proteomes" id="UP001159428">
    <property type="component" value="Unassembled WGS sequence"/>
</dbReference>
<dbReference type="FunFam" id="2.30.42.10:FF:000055">
    <property type="entry name" value="PDZ and LIM domain protein 3"/>
    <property type="match status" value="1"/>
</dbReference>
<feature type="region of interest" description="Disordered" evidence="4">
    <location>
        <begin position="201"/>
        <end position="465"/>
    </location>
</feature>
<dbReference type="InterPro" id="IPR036028">
    <property type="entry name" value="SH3-like_dom_sf"/>
</dbReference>
<accession>A0AAU9XK36</accession>
<sequence length="981" mass="110770">MASSEVYEVVLSGGAPWGFRLQGGKEFRAPLRIAKVTPNSKADTAGIVEGLLVRSINNANCEEWTHSDALNSIKKTGSMLKMILCRRPMPSPDSTATNNSFFSSSSSKSKDDMETGRTAHTIKANFKPSSSNEVLSYATMPRGGDKKDLDFQRWRNVEENNNENAFSSYKDDSSNANEWNPNIISEVVRPPEQIKLVHGMEGIRSASSSSTSSEPSAQMRAPVDSRGFTDKPRPIGRGGRRYDDRAGTNQQLTSGSIGSEDEFMMANGDASSSDSAPSMTRPAMQQFKKQKEHAAVEASRDPKPIKVAPPTRMKPPRKYSEEHTQSETGNPPPGPHRPSITRGGKWYKEMFKEMHSSAGTSSNLSGLLASDVAKGTVREHEGGSGSSTPPRSASPSPDHRDNDVFLRKSDYVHEEPVRNSYTSSVSSQPEPAWSSNDIDRRASWQPGGERRSSRPSTGHVPAWYKDMQKGVEVPVQTIEEPESYIVQKRPSYASVGEERRFQDPVPAAPASVNISSSPRTSYLDQRRSPASVTVQMEEKNQPPSASSLYESRFRGRTVPSRTASEELQVRQQPPSDEEVFRRREEDAARRRREEEERRRREEEEFRRRQEEEERFRRKEEEERLRREYEAEVARKRKEEEEAARRAASKPQFLARALYSFQGQTDKELSFRKGDIINVRRQVDKNWIDGELNGRRGIFPQNYVEIRPVEEEEDEPQPEPEPQPVPVPQKQIPRVQVVQQRAQPQQHQPPTHAQPQTQAQPRPPSQQVTQSVTVEGEGRLRYTFKAESMRELPCSKGDVIALVRKVDANWYEGRIGDRKGIVPSSYLDVFSEPEVKVIRQEQVQPVQSVRVEQEPDFGRPEPSYDHRQQQSRSSSGAMYPNQASPPKHTLVKYIEEPAEPRFSSGGVVAHAIIDEPITIGHEQGERYRALYNYEPINEDELRLEEGDEVVVLEKCDDGWFVGTSSRTHSFGTFPGNYVEKVH</sequence>
<feature type="compositionally biased region" description="Basic and acidic residues" evidence="4">
    <location>
        <begin position="292"/>
        <end position="304"/>
    </location>
</feature>
<feature type="compositionally biased region" description="Polar residues" evidence="4">
    <location>
        <begin position="419"/>
        <end position="436"/>
    </location>
</feature>
<feature type="compositionally biased region" description="Polar residues" evidence="4">
    <location>
        <begin position="269"/>
        <end position="278"/>
    </location>
</feature>
<evidence type="ECO:0000259" key="6">
    <source>
        <dbReference type="PROSITE" id="PS50106"/>
    </source>
</evidence>
<feature type="compositionally biased region" description="Low complexity" evidence="4">
    <location>
        <begin position="727"/>
        <end position="759"/>
    </location>
</feature>
<dbReference type="PANTHER" id="PTHR14167:SF116">
    <property type="entry name" value="CAP, ISOFORM AC"/>
    <property type="match status" value="1"/>
</dbReference>
<dbReference type="AlphaFoldDB" id="A0AAU9XK36"/>
<dbReference type="SMART" id="SM00228">
    <property type="entry name" value="PDZ"/>
    <property type="match status" value="1"/>
</dbReference>
<feature type="region of interest" description="Disordered" evidence="4">
    <location>
        <begin position="686"/>
        <end position="773"/>
    </location>
</feature>
<dbReference type="Gene3D" id="2.30.42.10">
    <property type="match status" value="1"/>
</dbReference>
<comment type="caution">
    <text evidence="7">The sequence shown here is derived from an EMBL/GenBank/DDBJ whole genome shotgun (WGS) entry which is preliminary data.</text>
</comment>
<dbReference type="InterPro" id="IPR050384">
    <property type="entry name" value="Endophilin_SH3RF"/>
</dbReference>
<keyword evidence="2" id="KW-0677">Repeat</keyword>
<feature type="domain" description="PDZ" evidence="6">
    <location>
        <begin position="5"/>
        <end position="88"/>
    </location>
</feature>
<feature type="compositionally biased region" description="Polar residues" evidence="4">
    <location>
        <begin position="248"/>
        <end position="257"/>
    </location>
</feature>
<dbReference type="SUPFAM" id="SSF50044">
    <property type="entry name" value="SH3-domain"/>
    <property type="match status" value="3"/>
</dbReference>
<feature type="compositionally biased region" description="Basic and acidic residues" evidence="4">
    <location>
        <begin position="346"/>
        <end position="355"/>
    </location>
</feature>
<dbReference type="CDD" id="cd11781">
    <property type="entry name" value="SH3_Sorbs_1"/>
    <property type="match status" value="1"/>
</dbReference>
<feature type="compositionally biased region" description="Low complexity" evidence="4">
    <location>
        <begin position="386"/>
        <end position="396"/>
    </location>
</feature>
<dbReference type="FunFam" id="2.30.30.40:FF:000072">
    <property type="entry name" value="Unconventional Myosin IB"/>
    <property type="match status" value="1"/>
</dbReference>
<feature type="region of interest" description="Disordered" evidence="4">
    <location>
        <begin position="90"/>
        <end position="122"/>
    </location>
</feature>
<gene>
    <name evidence="7" type="ORF">PMEA_00025027</name>
</gene>
<evidence type="ECO:0000256" key="4">
    <source>
        <dbReference type="SAM" id="MobiDB-lite"/>
    </source>
</evidence>
<evidence type="ECO:0000256" key="3">
    <source>
        <dbReference type="PROSITE-ProRule" id="PRU00192"/>
    </source>
</evidence>
<feature type="domain" description="SH3" evidence="5">
    <location>
        <begin position="772"/>
        <end position="831"/>
    </location>
</feature>
<dbReference type="InterPro" id="IPR036034">
    <property type="entry name" value="PDZ_sf"/>
</dbReference>
<feature type="compositionally biased region" description="Basic and acidic residues" evidence="4">
    <location>
        <begin position="578"/>
        <end position="644"/>
    </location>
</feature>
<reference evidence="7 8" key="1">
    <citation type="submission" date="2022-05" db="EMBL/GenBank/DDBJ databases">
        <authorList>
            <consortium name="Genoscope - CEA"/>
            <person name="William W."/>
        </authorList>
    </citation>
    <scope>NUCLEOTIDE SEQUENCE [LARGE SCALE GENOMIC DNA]</scope>
</reference>
<dbReference type="SMART" id="SM00326">
    <property type="entry name" value="SH3"/>
    <property type="match status" value="3"/>
</dbReference>
<dbReference type="InterPro" id="IPR001452">
    <property type="entry name" value="SH3_domain"/>
</dbReference>
<feature type="domain" description="SH3" evidence="5">
    <location>
        <begin position="649"/>
        <end position="708"/>
    </location>
</feature>
<feature type="region of interest" description="Disordered" evidence="4">
    <location>
        <begin position="845"/>
        <end position="884"/>
    </location>
</feature>
<dbReference type="PANTHER" id="PTHR14167">
    <property type="entry name" value="SH3 DOMAIN-CONTAINING"/>
    <property type="match status" value="1"/>
</dbReference>
<evidence type="ECO:0000313" key="7">
    <source>
        <dbReference type="EMBL" id="CAH3150959.1"/>
    </source>
</evidence>
<dbReference type="CDD" id="cd11780">
    <property type="entry name" value="SH3_Sorbs_3"/>
    <property type="match status" value="1"/>
</dbReference>
<dbReference type="FunFam" id="2.30.30.40:FF:000001">
    <property type="entry name" value="Sorbin and SH3 domain-containing protein 1 isoform 2"/>
    <property type="match status" value="1"/>
</dbReference>
<dbReference type="PROSITE" id="PS50002">
    <property type="entry name" value="SH3"/>
    <property type="match status" value="3"/>
</dbReference>
<dbReference type="PRINTS" id="PR00452">
    <property type="entry name" value="SH3DOMAIN"/>
</dbReference>
<dbReference type="SUPFAM" id="SSF50156">
    <property type="entry name" value="PDZ domain-like"/>
    <property type="match status" value="1"/>
</dbReference>
<evidence type="ECO:0000313" key="8">
    <source>
        <dbReference type="Proteomes" id="UP001159428"/>
    </source>
</evidence>
<evidence type="ECO:0000259" key="5">
    <source>
        <dbReference type="PROSITE" id="PS50002"/>
    </source>
</evidence>
<feature type="compositionally biased region" description="Basic and acidic residues" evidence="4">
    <location>
        <begin position="437"/>
        <end position="452"/>
    </location>
</feature>
<feature type="compositionally biased region" description="Basic and acidic residues" evidence="4">
    <location>
        <begin position="397"/>
        <end position="417"/>
    </location>
</feature>
<keyword evidence="1 3" id="KW-0728">SH3 domain</keyword>
<feature type="compositionally biased region" description="Basic and acidic residues" evidence="4">
    <location>
        <begin position="850"/>
        <end position="867"/>
    </location>
</feature>
<proteinExistence type="predicted"/>
<dbReference type="InterPro" id="IPR001478">
    <property type="entry name" value="PDZ"/>
</dbReference>
<feature type="region of interest" description="Disordered" evidence="4">
    <location>
        <begin position="488"/>
        <end position="652"/>
    </location>
</feature>
<dbReference type="PROSITE" id="PS50106">
    <property type="entry name" value="PDZ"/>
    <property type="match status" value="1"/>
</dbReference>